<name>A0A1M4TPG5_9CLOT</name>
<dbReference type="InterPro" id="IPR003607">
    <property type="entry name" value="HD/PDEase_dom"/>
</dbReference>
<evidence type="ECO:0000313" key="3">
    <source>
        <dbReference type="Proteomes" id="UP000184423"/>
    </source>
</evidence>
<proteinExistence type="predicted"/>
<dbReference type="EMBL" id="FQVG01000005">
    <property type="protein sequence ID" value="SHE46333.1"/>
    <property type="molecule type" value="Genomic_DNA"/>
</dbReference>
<gene>
    <name evidence="2" type="ORF">SAMN02746091_00429</name>
</gene>
<dbReference type="SMART" id="SM00471">
    <property type="entry name" value="HDc"/>
    <property type="match status" value="1"/>
</dbReference>
<dbReference type="SUPFAM" id="SSF109604">
    <property type="entry name" value="HD-domain/PDEase-like"/>
    <property type="match status" value="1"/>
</dbReference>
<dbReference type="Pfam" id="PF13487">
    <property type="entry name" value="HD_5"/>
    <property type="match status" value="1"/>
</dbReference>
<keyword evidence="3" id="KW-1185">Reference proteome</keyword>
<evidence type="ECO:0000313" key="2">
    <source>
        <dbReference type="EMBL" id="SHE46333.1"/>
    </source>
</evidence>
<dbReference type="AlphaFoldDB" id="A0A1M4TPG5"/>
<protein>
    <submittedName>
        <fullName evidence="2">HD-GYP domain, c-di-GMP phosphodiesterase class II (Or its inactivated variant)</fullName>
    </submittedName>
</protein>
<organism evidence="2 3">
    <name type="scientific">Caloramator proteoclasticus DSM 10124</name>
    <dbReference type="NCBI Taxonomy" id="1121262"/>
    <lineage>
        <taxon>Bacteria</taxon>
        <taxon>Bacillati</taxon>
        <taxon>Bacillota</taxon>
        <taxon>Clostridia</taxon>
        <taxon>Eubacteriales</taxon>
        <taxon>Clostridiaceae</taxon>
        <taxon>Caloramator</taxon>
    </lineage>
</organism>
<dbReference type="InterPro" id="IPR037522">
    <property type="entry name" value="HD_GYP_dom"/>
</dbReference>
<evidence type="ECO:0000259" key="1">
    <source>
        <dbReference type="PROSITE" id="PS51832"/>
    </source>
</evidence>
<dbReference type="Gene3D" id="1.10.3210.10">
    <property type="entry name" value="Hypothetical protein af1432"/>
    <property type="match status" value="1"/>
</dbReference>
<dbReference type="PROSITE" id="PS51832">
    <property type="entry name" value="HD_GYP"/>
    <property type="match status" value="1"/>
</dbReference>
<dbReference type="CDD" id="cd00077">
    <property type="entry name" value="HDc"/>
    <property type="match status" value="1"/>
</dbReference>
<dbReference type="Proteomes" id="UP000184423">
    <property type="component" value="Unassembled WGS sequence"/>
</dbReference>
<dbReference type="PANTHER" id="PTHR43155:SF2">
    <property type="entry name" value="CYCLIC DI-GMP PHOSPHODIESTERASE PA4108"/>
    <property type="match status" value="1"/>
</dbReference>
<dbReference type="RefSeq" id="WP_073247774.1">
    <property type="nucleotide sequence ID" value="NZ_FQVG01000005.1"/>
</dbReference>
<dbReference type="PANTHER" id="PTHR43155">
    <property type="entry name" value="CYCLIC DI-GMP PHOSPHODIESTERASE PA4108-RELATED"/>
    <property type="match status" value="1"/>
</dbReference>
<reference evidence="3" key="1">
    <citation type="submission" date="2016-11" db="EMBL/GenBank/DDBJ databases">
        <authorList>
            <person name="Varghese N."/>
            <person name="Submissions S."/>
        </authorList>
    </citation>
    <scope>NUCLEOTIDE SEQUENCE [LARGE SCALE GENOMIC DNA]</scope>
    <source>
        <strain evidence="3">DSM 10124</strain>
    </source>
</reference>
<feature type="domain" description="HD-GYP" evidence="1">
    <location>
        <begin position="106"/>
        <end position="302"/>
    </location>
</feature>
<accession>A0A1M4TPG5</accession>
<sequence>MRLVNIERVKPGDELAQSILGADGAILLREGVILTDTYIKRLKSIGVEFLYIKDAHLDDLKGQDAEFLQLKSQAVKSVSTVFSKLQYNNVNEVRNTMDTILNIVEYLLENKDINSTYLMELKTFDNYTFIHSLNTCVLALFFGVNLNYTRNMLLDLGMGALLHDIGKTKIQTEILNKKGKLTEEEFEIMKKHTIYGYDIVKNIRYINERGRLVVLEHHERFDGSGYPNKLKGENISMFARIGCISDVYDAIISDRVYRKGFLANEAYEFILGGSGTFFDVELVKIFKNNFSIYPLGVCVRLSNGIEGFVVGHNKGLPDKPVVRIIYDEKGNSIQPIEIDLSKQTNITIVDVIV</sequence>